<gene>
    <name evidence="2" type="ORF">PCOR1329_LOCUS61552</name>
</gene>
<organism evidence="2 3">
    <name type="scientific">Prorocentrum cordatum</name>
    <dbReference type="NCBI Taxonomy" id="2364126"/>
    <lineage>
        <taxon>Eukaryota</taxon>
        <taxon>Sar</taxon>
        <taxon>Alveolata</taxon>
        <taxon>Dinophyceae</taxon>
        <taxon>Prorocentrales</taxon>
        <taxon>Prorocentraceae</taxon>
        <taxon>Prorocentrum</taxon>
    </lineage>
</organism>
<feature type="region of interest" description="Disordered" evidence="1">
    <location>
        <begin position="1"/>
        <end position="66"/>
    </location>
</feature>
<evidence type="ECO:0000313" key="2">
    <source>
        <dbReference type="EMBL" id="CAK0877510.1"/>
    </source>
</evidence>
<dbReference type="EMBL" id="CAUYUJ010017746">
    <property type="protein sequence ID" value="CAK0877510.1"/>
    <property type="molecule type" value="Genomic_DNA"/>
</dbReference>
<sequence length="193" mass="21911">KVMTKCSDEDYKERTVQKEPAETKRAMKRIRKIALKKPVLRPPSDASVRKRPPAAAARKEPSAAAIKKQAKYRSKSKAVRRMHHNHGWPMVLTPEGRIMAAIDQQNPEGNGVAAVALTRALEKHPNVITFVYDGCCSFYGINTQVAEQSFSWFRAYARPLNEMVRLSNKFLVLSFAKLHGAYVEDHNFEYMPP</sequence>
<feature type="compositionally biased region" description="Basic residues" evidence="1">
    <location>
        <begin position="26"/>
        <end position="39"/>
    </location>
</feature>
<keyword evidence="3" id="KW-1185">Reference proteome</keyword>
<comment type="caution">
    <text evidence="2">The sequence shown here is derived from an EMBL/GenBank/DDBJ whole genome shotgun (WGS) entry which is preliminary data.</text>
</comment>
<evidence type="ECO:0000313" key="3">
    <source>
        <dbReference type="Proteomes" id="UP001189429"/>
    </source>
</evidence>
<accession>A0ABN9VZB2</accession>
<dbReference type="Proteomes" id="UP001189429">
    <property type="component" value="Unassembled WGS sequence"/>
</dbReference>
<feature type="non-terminal residue" evidence="2">
    <location>
        <position position="1"/>
    </location>
</feature>
<feature type="non-terminal residue" evidence="2">
    <location>
        <position position="193"/>
    </location>
</feature>
<name>A0ABN9VZB2_9DINO</name>
<proteinExistence type="predicted"/>
<evidence type="ECO:0000256" key="1">
    <source>
        <dbReference type="SAM" id="MobiDB-lite"/>
    </source>
</evidence>
<feature type="compositionally biased region" description="Basic and acidic residues" evidence="1">
    <location>
        <begin position="1"/>
        <end position="25"/>
    </location>
</feature>
<protein>
    <submittedName>
        <fullName evidence="2">Uncharacterized protein</fullName>
    </submittedName>
</protein>
<reference evidence="2" key="1">
    <citation type="submission" date="2023-10" db="EMBL/GenBank/DDBJ databases">
        <authorList>
            <person name="Chen Y."/>
            <person name="Shah S."/>
            <person name="Dougan E. K."/>
            <person name="Thang M."/>
            <person name="Chan C."/>
        </authorList>
    </citation>
    <scope>NUCLEOTIDE SEQUENCE [LARGE SCALE GENOMIC DNA]</scope>
</reference>